<dbReference type="PROSITE" id="PS00086">
    <property type="entry name" value="CYTOCHROME_P450"/>
    <property type="match status" value="1"/>
</dbReference>
<dbReference type="InterPro" id="IPR017972">
    <property type="entry name" value="Cyt_P450_CS"/>
</dbReference>
<dbReference type="SUPFAM" id="SSF48264">
    <property type="entry name" value="Cytochrome P450"/>
    <property type="match status" value="1"/>
</dbReference>
<reference evidence="1 2" key="1">
    <citation type="submission" date="2023-07" db="EMBL/GenBank/DDBJ databases">
        <title>Genomic Encyclopedia of Type Strains, Phase IV (KMG-IV): sequencing the most valuable type-strain genomes for metagenomic binning, comparative biology and taxonomic classification.</title>
        <authorList>
            <person name="Goeker M."/>
        </authorList>
    </citation>
    <scope>NUCLEOTIDE SEQUENCE [LARGE SCALE GENOMIC DNA]</scope>
    <source>
        <strain evidence="1 2">DSM 100301</strain>
    </source>
</reference>
<keyword evidence="2" id="KW-1185">Reference proteome</keyword>
<dbReference type="InterPro" id="IPR036396">
    <property type="entry name" value="Cyt_P450_sf"/>
</dbReference>
<evidence type="ECO:0000313" key="1">
    <source>
        <dbReference type="EMBL" id="MDQ0458361.1"/>
    </source>
</evidence>
<gene>
    <name evidence="1" type="ORF">QO005_004722</name>
</gene>
<sequence length="329" mass="35796">MVVIIENYEAAARVLRDNRNLSDRQSARLAAWEAEYPDAVGTLMPFLSQWLMYMDTGEHHSLRRAALSILSADAPTITEQVFDALGAAAGKGEITFNTCISVAAAFHRVLFGLSQSEQEFVIAEGDNILNYMFSSITKEKLIQAAASVTRLEDWVQQQTDRPGLLGAFVTAKLPVAVCINLLVDSYHPVIAATTTVVWKWGKQLLSGERPDDGKERVAACLRQFPPFTMINRRVLDSPTEMYSIQIEACNRGGENSPGGSRPSQKYGMTFGAGKHSCLGAGVSLSYLYALNGALLKLQAVYNVTSVGGEIGSDDGHYQVNDLLIGLEPS</sequence>
<name>A0ABU0IMA2_9HYPH</name>
<dbReference type="RefSeq" id="WP_307160438.1">
    <property type="nucleotide sequence ID" value="NZ_JAUSWH010000030.1"/>
</dbReference>
<accession>A0ABU0IMA2</accession>
<evidence type="ECO:0000313" key="2">
    <source>
        <dbReference type="Proteomes" id="UP001235269"/>
    </source>
</evidence>
<dbReference type="EMBL" id="JAUSWH010000030">
    <property type="protein sequence ID" value="MDQ0458361.1"/>
    <property type="molecule type" value="Genomic_DNA"/>
</dbReference>
<protein>
    <recommendedName>
        <fullName evidence="3">Cytochrome P450</fullName>
    </recommendedName>
</protein>
<dbReference type="Gene3D" id="1.10.630.10">
    <property type="entry name" value="Cytochrome P450"/>
    <property type="match status" value="1"/>
</dbReference>
<organism evidence="1 2">
    <name type="scientific">Rhizobium paknamense</name>
    <dbReference type="NCBI Taxonomy" id="1206817"/>
    <lineage>
        <taxon>Bacteria</taxon>
        <taxon>Pseudomonadati</taxon>
        <taxon>Pseudomonadota</taxon>
        <taxon>Alphaproteobacteria</taxon>
        <taxon>Hyphomicrobiales</taxon>
        <taxon>Rhizobiaceae</taxon>
        <taxon>Rhizobium/Agrobacterium group</taxon>
        <taxon>Rhizobium</taxon>
    </lineage>
</organism>
<dbReference type="Proteomes" id="UP001235269">
    <property type="component" value="Unassembled WGS sequence"/>
</dbReference>
<proteinExistence type="predicted"/>
<evidence type="ECO:0008006" key="3">
    <source>
        <dbReference type="Google" id="ProtNLM"/>
    </source>
</evidence>
<comment type="caution">
    <text evidence="1">The sequence shown here is derived from an EMBL/GenBank/DDBJ whole genome shotgun (WGS) entry which is preliminary data.</text>
</comment>